<evidence type="ECO:0000256" key="1">
    <source>
        <dbReference type="ARBA" id="ARBA00022723"/>
    </source>
</evidence>
<dbReference type="Gene3D" id="3.30.40.10">
    <property type="entry name" value="Zinc/RING finger domain, C3HC4 (zinc finger)"/>
    <property type="match status" value="1"/>
</dbReference>
<feature type="region of interest" description="Disordered" evidence="5">
    <location>
        <begin position="1"/>
        <end position="47"/>
    </location>
</feature>
<feature type="compositionally biased region" description="Acidic residues" evidence="5">
    <location>
        <begin position="25"/>
        <end position="47"/>
    </location>
</feature>
<protein>
    <submittedName>
        <fullName evidence="7">Ring finger protein 214</fullName>
    </submittedName>
</protein>
<evidence type="ECO:0000256" key="2">
    <source>
        <dbReference type="ARBA" id="ARBA00022771"/>
    </source>
</evidence>
<accession>A0A3Q3SLB7</accession>
<feature type="compositionally biased region" description="Basic and acidic residues" evidence="5">
    <location>
        <begin position="164"/>
        <end position="195"/>
    </location>
</feature>
<dbReference type="OrthoDB" id="9834380at2759"/>
<evidence type="ECO:0000259" key="6">
    <source>
        <dbReference type="PROSITE" id="PS50089"/>
    </source>
</evidence>
<proteinExistence type="predicted"/>
<reference evidence="7" key="1">
    <citation type="submission" date="2025-08" db="UniProtKB">
        <authorList>
            <consortium name="Ensembl"/>
        </authorList>
    </citation>
    <scope>IDENTIFICATION</scope>
</reference>
<dbReference type="AlphaFoldDB" id="A0A3Q3SLB7"/>
<dbReference type="InterPro" id="IPR013083">
    <property type="entry name" value="Znf_RING/FYVE/PHD"/>
</dbReference>
<dbReference type="InterPro" id="IPR056870">
    <property type="entry name" value="TTC3/DZIP3/RBM44-like_helical"/>
</dbReference>
<feature type="region of interest" description="Disordered" evidence="5">
    <location>
        <begin position="158"/>
        <end position="205"/>
    </location>
</feature>
<dbReference type="GO" id="GO:0008270">
    <property type="term" value="F:zinc ion binding"/>
    <property type="evidence" value="ECO:0007669"/>
    <property type="project" value="UniProtKB-KW"/>
</dbReference>
<feature type="compositionally biased region" description="Low complexity" evidence="5">
    <location>
        <begin position="451"/>
        <end position="463"/>
    </location>
</feature>
<dbReference type="Pfam" id="PF24905">
    <property type="entry name" value="TTC3_9th"/>
    <property type="match status" value="1"/>
</dbReference>
<feature type="compositionally biased region" description="Pro residues" evidence="5">
    <location>
        <begin position="526"/>
        <end position="543"/>
    </location>
</feature>
<dbReference type="FunCoup" id="A0A3Q3SLB7">
    <property type="interactions" value="653"/>
</dbReference>
<keyword evidence="1" id="KW-0479">Metal-binding</keyword>
<dbReference type="InParanoid" id="A0A3Q3SLB7"/>
<dbReference type="Ensembl" id="ENSMAMT00000027375.2">
    <property type="protein sequence ID" value="ENSMAMP00000026690.1"/>
    <property type="gene ID" value="ENSMAMG00000017950.2"/>
</dbReference>
<dbReference type="Pfam" id="PF13639">
    <property type="entry name" value="zf-RING_2"/>
    <property type="match status" value="1"/>
</dbReference>
<dbReference type="PANTHER" id="PTHR15727:SF3">
    <property type="entry name" value="RING FINGER PROTEIN 214"/>
    <property type="match status" value="1"/>
</dbReference>
<dbReference type="PANTHER" id="PTHR15727">
    <property type="entry name" value="RING FINGER PROTEIN 214"/>
    <property type="match status" value="1"/>
</dbReference>
<sequence length="606" mass="69525">MEASWGTANIAPGPDQHEVQYLSPEEPEPEPDLEPELELGPDPDPELELESELANMTVEDLLQKVQAVQTDNTTQDQGVNTEPDWESQVVAMLEHGSHLMEQYDSLRKKQGDEEEEHEKHTQQLQKKKEEAMRQHQALLEKLESLRVKLHLNNSKATRKNFLTKKQELTSERNRAEEEKNRLAKELEESERKLTELTEEQGEEQRRWQEELEELRQEMARVRKEAQEAELQALQDEIAAVKMQSDVAMSHIETWFTEVRQYLNTFRVEFPQQYPHERREWEKKEHLVRRNQAELQSRFQDVLQQLQQGRELESLPRINVPSLPQIPMADLRFEQVMQSLDHPQFMPPPPPNSVNRPLHPYKAPFNHQAPYRPQYRHRYPNPHRPPPPEHYFQPRPPPPHYLHQFQPVHPAQPLFQPPIRSPVRVTPSPSLSPSPPVQPIHPAVPSPPPPAAAAAAPTATSAPAGKLDKVLEKLRMRFPQCDRTQLTSLLQQVKSCRGTLAGMSMEEVMEQVGLRLVENERLAPGPISRPAPQGPIQRPTPPPQRAGAAASGAGQTTVVRKLCLMCQNHVDPESRYPLSCSHTIHRDCIQVWLQSSKNNSCPFCLGK</sequence>
<evidence type="ECO:0000256" key="5">
    <source>
        <dbReference type="SAM" id="MobiDB-lite"/>
    </source>
</evidence>
<feature type="compositionally biased region" description="Pro residues" evidence="5">
    <location>
        <begin position="381"/>
        <end position="399"/>
    </location>
</feature>
<feature type="compositionally biased region" description="Pro residues" evidence="5">
    <location>
        <begin position="429"/>
        <end position="450"/>
    </location>
</feature>
<evidence type="ECO:0000313" key="7">
    <source>
        <dbReference type="Ensembl" id="ENSMAMP00000026690.1"/>
    </source>
</evidence>
<dbReference type="RefSeq" id="XP_026176759.1">
    <property type="nucleotide sequence ID" value="XM_026320974.1"/>
</dbReference>
<feature type="compositionally biased region" description="Basic and acidic residues" evidence="5">
    <location>
        <begin position="104"/>
        <end position="134"/>
    </location>
</feature>
<name>A0A3Q3SLB7_9TELE</name>
<dbReference type="PROSITE" id="PS50089">
    <property type="entry name" value="ZF_RING_2"/>
    <property type="match status" value="1"/>
</dbReference>
<feature type="region of interest" description="Disordered" evidence="5">
    <location>
        <begin position="96"/>
        <end position="134"/>
    </location>
</feature>
<keyword evidence="8" id="KW-1185">Reference proteome</keyword>
<evidence type="ECO:0000256" key="4">
    <source>
        <dbReference type="PROSITE-ProRule" id="PRU00175"/>
    </source>
</evidence>
<dbReference type="SUPFAM" id="SSF57850">
    <property type="entry name" value="RING/U-box"/>
    <property type="match status" value="1"/>
</dbReference>
<dbReference type="GO" id="GO:0004842">
    <property type="term" value="F:ubiquitin-protein transferase activity"/>
    <property type="evidence" value="ECO:0007669"/>
    <property type="project" value="TreeGrafter"/>
</dbReference>
<feature type="region of interest" description="Disordered" evidence="5">
    <location>
        <begin position="340"/>
        <end position="463"/>
    </location>
</feature>
<reference evidence="7" key="2">
    <citation type="submission" date="2025-09" db="UniProtKB">
        <authorList>
            <consortium name="Ensembl"/>
        </authorList>
    </citation>
    <scope>IDENTIFICATION</scope>
</reference>
<dbReference type="GeneTree" id="ENSGT00940000159470"/>
<evidence type="ECO:0000313" key="8">
    <source>
        <dbReference type="Proteomes" id="UP000261640"/>
    </source>
</evidence>
<keyword evidence="2 4" id="KW-0863">Zinc-finger</keyword>
<dbReference type="GeneID" id="113138490"/>
<feature type="region of interest" description="Disordered" evidence="5">
    <location>
        <begin position="522"/>
        <end position="550"/>
    </location>
</feature>
<evidence type="ECO:0000256" key="3">
    <source>
        <dbReference type="ARBA" id="ARBA00022833"/>
    </source>
</evidence>
<organism evidence="7 8">
    <name type="scientific">Mastacembelus armatus</name>
    <name type="common">zig-zag eel</name>
    <dbReference type="NCBI Taxonomy" id="205130"/>
    <lineage>
        <taxon>Eukaryota</taxon>
        <taxon>Metazoa</taxon>
        <taxon>Chordata</taxon>
        <taxon>Craniata</taxon>
        <taxon>Vertebrata</taxon>
        <taxon>Euteleostomi</taxon>
        <taxon>Actinopterygii</taxon>
        <taxon>Neopterygii</taxon>
        <taxon>Teleostei</taxon>
        <taxon>Neoteleostei</taxon>
        <taxon>Acanthomorphata</taxon>
        <taxon>Anabantaria</taxon>
        <taxon>Synbranchiformes</taxon>
        <taxon>Mastacembelidae</taxon>
        <taxon>Mastacembelus</taxon>
    </lineage>
</organism>
<keyword evidence="3" id="KW-0862">Zinc</keyword>
<dbReference type="Proteomes" id="UP000261640">
    <property type="component" value="Unplaced"/>
</dbReference>
<dbReference type="InterPro" id="IPR001841">
    <property type="entry name" value="Znf_RING"/>
</dbReference>
<dbReference type="CTD" id="257160"/>
<feature type="domain" description="RING-type" evidence="6">
    <location>
        <begin position="562"/>
        <end position="603"/>
    </location>
</feature>